<keyword evidence="3" id="KW-1185">Reference proteome</keyword>
<dbReference type="AlphaFoldDB" id="A0A1D1URR2"/>
<evidence type="ECO:0000313" key="3">
    <source>
        <dbReference type="Proteomes" id="UP000186922"/>
    </source>
</evidence>
<dbReference type="OrthoDB" id="10059186at2759"/>
<comment type="caution">
    <text evidence="2">The sequence shown here is derived from an EMBL/GenBank/DDBJ whole genome shotgun (WGS) entry which is preliminary data.</text>
</comment>
<evidence type="ECO:0000256" key="1">
    <source>
        <dbReference type="SAM" id="SignalP"/>
    </source>
</evidence>
<feature type="chain" id="PRO_5008897535" description="EB domain-containing protein" evidence="1">
    <location>
        <begin position="19"/>
        <end position="142"/>
    </location>
</feature>
<proteinExistence type="predicted"/>
<accession>A0A1D1URR2</accession>
<evidence type="ECO:0000313" key="2">
    <source>
        <dbReference type="EMBL" id="GAU91220.1"/>
    </source>
</evidence>
<protein>
    <recommendedName>
        <fullName evidence="4">EB domain-containing protein</fullName>
    </recommendedName>
</protein>
<dbReference type="EMBL" id="BDGG01000002">
    <property type="protein sequence ID" value="GAU91220.1"/>
    <property type="molecule type" value="Genomic_DNA"/>
</dbReference>
<dbReference type="Proteomes" id="UP000186922">
    <property type="component" value="Unassembled WGS sequence"/>
</dbReference>
<feature type="signal peptide" evidence="1">
    <location>
        <begin position="1"/>
        <end position="18"/>
    </location>
</feature>
<evidence type="ECO:0008006" key="4">
    <source>
        <dbReference type="Google" id="ProtNLM"/>
    </source>
</evidence>
<reference evidence="2 3" key="1">
    <citation type="journal article" date="2016" name="Nat. Commun.">
        <title>Extremotolerant tardigrade genome and improved radiotolerance of human cultured cells by tardigrade-unique protein.</title>
        <authorList>
            <person name="Hashimoto T."/>
            <person name="Horikawa D.D."/>
            <person name="Saito Y."/>
            <person name="Kuwahara H."/>
            <person name="Kozuka-Hata H."/>
            <person name="Shin-I T."/>
            <person name="Minakuchi Y."/>
            <person name="Ohishi K."/>
            <person name="Motoyama A."/>
            <person name="Aizu T."/>
            <person name="Enomoto A."/>
            <person name="Kondo K."/>
            <person name="Tanaka S."/>
            <person name="Hara Y."/>
            <person name="Koshikawa S."/>
            <person name="Sagara H."/>
            <person name="Miura T."/>
            <person name="Yokobori S."/>
            <person name="Miyagawa K."/>
            <person name="Suzuki Y."/>
            <person name="Kubo T."/>
            <person name="Oyama M."/>
            <person name="Kohara Y."/>
            <person name="Fujiyama A."/>
            <person name="Arakawa K."/>
            <person name="Katayama T."/>
            <person name="Toyoda A."/>
            <person name="Kunieda T."/>
        </authorList>
    </citation>
    <scope>NUCLEOTIDE SEQUENCE [LARGE SCALE GENOMIC DNA]</scope>
    <source>
        <strain evidence="2 3">YOKOZUNA-1</strain>
    </source>
</reference>
<gene>
    <name evidence="2" type="primary">RvY_03521-1</name>
    <name evidence="2" type="synonym">RvY_03521.1</name>
    <name evidence="2" type="ORF">RvY_03521</name>
</gene>
<organism evidence="2 3">
    <name type="scientific">Ramazzottius varieornatus</name>
    <name type="common">Water bear</name>
    <name type="synonym">Tardigrade</name>
    <dbReference type="NCBI Taxonomy" id="947166"/>
    <lineage>
        <taxon>Eukaryota</taxon>
        <taxon>Metazoa</taxon>
        <taxon>Ecdysozoa</taxon>
        <taxon>Tardigrada</taxon>
        <taxon>Eutardigrada</taxon>
        <taxon>Parachela</taxon>
        <taxon>Hypsibioidea</taxon>
        <taxon>Ramazzottiidae</taxon>
        <taxon>Ramazzottius</taxon>
    </lineage>
</organism>
<name>A0A1D1URR2_RAMVA</name>
<keyword evidence="1" id="KW-0732">Signal</keyword>
<sequence>MEAAWIIIFVVCVALVESSMTNSTYTAHRGDYCMANINCRDTGLTCTGAKCVCYMDIAESVARYWACNVDQDCPIMNEMGSEKRMEMVGADEKDTETVDAPLGAPLKELQCIASTECPLVEGFTGYCNVDRGNFNNGKIDRR</sequence>